<evidence type="ECO:0000313" key="3">
    <source>
        <dbReference type="EMBL" id="GFC97926.1"/>
    </source>
</evidence>
<dbReference type="AlphaFoldDB" id="A0A699SJR6"/>
<organism evidence="3">
    <name type="scientific">Tanacetum cinerariifolium</name>
    <name type="common">Dalmatian daisy</name>
    <name type="synonym">Chrysanthemum cinerariifolium</name>
    <dbReference type="NCBI Taxonomy" id="118510"/>
    <lineage>
        <taxon>Eukaryota</taxon>
        <taxon>Viridiplantae</taxon>
        <taxon>Streptophyta</taxon>
        <taxon>Embryophyta</taxon>
        <taxon>Tracheophyta</taxon>
        <taxon>Spermatophyta</taxon>
        <taxon>Magnoliopsida</taxon>
        <taxon>eudicotyledons</taxon>
        <taxon>Gunneridae</taxon>
        <taxon>Pentapetalae</taxon>
        <taxon>asterids</taxon>
        <taxon>campanulids</taxon>
        <taxon>Asterales</taxon>
        <taxon>Asteraceae</taxon>
        <taxon>Asteroideae</taxon>
        <taxon>Anthemideae</taxon>
        <taxon>Anthemidinae</taxon>
        <taxon>Tanacetum</taxon>
    </lineage>
</organism>
<feature type="non-terminal residue" evidence="3">
    <location>
        <position position="1"/>
    </location>
</feature>
<sequence>PASLVRDDSQGEACPTDSGLIADQDKATIAKSSTLPHDSAPRVTSHAAEEVSMQQTLNELTDFCTSLQRQHLELLAKFQAQEGRRSNEGEAAAEKISADSKEIARVLTSLDAANVLAGETNIPTGSGSIPTAGPLATIVSTGSEVGPTTSPIIRRRKGKEIQVESDTPKKKKLQEQIDAQIAKELEEQQEREDLRMNKQIARDAEVARI</sequence>
<dbReference type="EMBL" id="BKCJ011169017">
    <property type="protein sequence ID" value="GFC97926.1"/>
    <property type="molecule type" value="Genomic_DNA"/>
</dbReference>
<accession>A0A699SJR6</accession>
<comment type="caution">
    <text evidence="3">The sequence shown here is derived from an EMBL/GenBank/DDBJ whole genome shotgun (WGS) entry which is preliminary data.</text>
</comment>
<protein>
    <submittedName>
        <fullName evidence="3">Uncharacterized protein</fullName>
    </submittedName>
</protein>
<feature type="region of interest" description="Disordered" evidence="2">
    <location>
        <begin position="1"/>
        <end position="51"/>
    </location>
</feature>
<keyword evidence="1" id="KW-0175">Coiled coil</keyword>
<reference evidence="3" key="1">
    <citation type="journal article" date="2019" name="Sci. Rep.">
        <title>Draft genome of Tanacetum cinerariifolium, the natural source of mosquito coil.</title>
        <authorList>
            <person name="Yamashiro T."/>
            <person name="Shiraishi A."/>
            <person name="Satake H."/>
            <person name="Nakayama K."/>
        </authorList>
    </citation>
    <scope>NUCLEOTIDE SEQUENCE</scope>
</reference>
<evidence type="ECO:0000256" key="1">
    <source>
        <dbReference type="SAM" id="Coils"/>
    </source>
</evidence>
<feature type="non-terminal residue" evidence="3">
    <location>
        <position position="209"/>
    </location>
</feature>
<proteinExistence type="predicted"/>
<evidence type="ECO:0000256" key="2">
    <source>
        <dbReference type="SAM" id="MobiDB-lite"/>
    </source>
</evidence>
<name>A0A699SJR6_TANCI</name>
<gene>
    <name evidence="3" type="ORF">Tci_869896</name>
</gene>
<feature type="coiled-coil region" evidence="1">
    <location>
        <begin position="170"/>
        <end position="202"/>
    </location>
</feature>